<feature type="transmembrane region" description="Helical" evidence="2">
    <location>
        <begin position="6"/>
        <end position="25"/>
    </location>
</feature>
<evidence type="ECO:0000256" key="1">
    <source>
        <dbReference type="ARBA" id="ARBA00022481"/>
    </source>
</evidence>
<keyword evidence="2" id="KW-0812">Transmembrane</keyword>
<name>A0A9W6GKU7_9FUSO</name>
<dbReference type="SUPFAM" id="SSF54523">
    <property type="entry name" value="Pili subunits"/>
    <property type="match status" value="1"/>
</dbReference>
<dbReference type="InterPro" id="IPR000983">
    <property type="entry name" value="Bac_GSPG_pilin"/>
</dbReference>
<dbReference type="InterPro" id="IPR045584">
    <property type="entry name" value="Pilin-like"/>
</dbReference>
<dbReference type="PRINTS" id="PR00813">
    <property type="entry name" value="BCTERIALGSPG"/>
</dbReference>
<evidence type="ECO:0000313" key="3">
    <source>
        <dbReference type="EMBL" id="GLI56188.1"/>
    </source>
</evidence>
<evidence type="ECO:0008006" key="5">
    <source>
        <dbReference type="Google" id="ProtNLM"/>
    </source>
</evidence>
<accession>A0A9W6GKU7</accession>
<keyword evidence="2" id="KW-1133">Transmembrane helix</keyword>
<evidence type="ECO:0000313" key="4">
    <source>
        <dbReference type="Proteomes" id="UP001144471"/>
    </source>
</evidence>
<proteinExistence type="predicted"/>
<organism evidence="3 4">
    <name type="scientific">Propionigenium maris DSM 9537</name>
    <dbReference type="NCBI Taxonomy" id="1123000"/>
    <lineage>
        <taxon>Bacteria</taxon>
        <taxon>Fusobacteriati</taxon>
        <taxon>Fusobacteriota</taxon>
        <taxon>Fusobacteriia</taxon>
        <taxon>Fusobacteriales</taxon>
        <taxon>Fusobacteriaceae</taxon>
        <taxon>Propionigenium</taxon>
    </lineage>
</organism>
<protein>
    <recommendedName>
        <fullName evidence="5">General secretion pathway protein G</fullName>
    </recommendedName>
</protein>
<reference evidence="3" key="1">
    <citation type="submission" date="2022-12" db="EMBL/GenBank/DDBJ databases">
        <title>Reference genome sequencing for broad-spectrum identification of bacterial and archaeal isolates by mass spectrometry.</title>
        <authorList>
            <person name="Sekiguchi Y."/>
            <person name="Tourlousse D.M."/>
        </authorList>
    </citation>
    <scope>NUCLEOTIDE SEQUENCE</scope>
    <source>
        <strain evidence="3">10succ1</strain>
    </source>
</reference>
<evidence type="ECO:0000256" key="2">
    <source>
        <dbReference type="SAM" id="Phobius"/>
    </source>
</evidence>
<dbReference type="Gene3D" id="3.30.700.10">
    <property type="entry name" value="Glycoprotein, Type 4 Pilin"/>
    <property type="match status" value="1"/>
</dbReference>
<dbReference type="EMBL" id="BSDY01000006">
    <property type="protein sequence ID" value="GLI56188.1"/>
    <property type="molecule type" value="Genomic_DNA"/>
</dbReference>
<keyword evidence="2" id="KW-0472">Membrane</keyword>
<gene>
    <name evidence="3" type="ORF">PM10SUCC1_17020</name>
</gene>
<dbReference type="Proteomes" id="UP001144471">
    <property type="component" value="Unassembled WGS sequence"/>
</dbReference>
<dbReference type="GO" id="GO:0015628">
    <property type="term" value="P:protein secretion by the type II secretion system"/>
    <property type="evidence" value="ECO:0007669"/>
    <property type="project" value="InterPro"/>
</dbReference>
<keyword evidence="1" id="KW-0488">Methylation</keyword>
<keyword evidence="4" id="KW-1185">Reference proteome</keyword>
<sequence length="154" mass="17060">MKKGFTIPELAIIVSVIGIFVFMALPRLSDVKDSSKAAGVQKDLVDLRVALEDYYTQVEEYPALMGVEDVLEDVSGRSSDGSQVTFAGVLGRRKMPSTPEVEGVKRRNTVNDLQDFRESDGSGGWNYNYGERTGEIHANLPAGIFRQSIDWNEQ</sequence>
<dbReference type="RefSeq" id="WP_281835140.1">
    <property type="nucleotide sequence ID" value="NZ_BSDY01000006.1"/>
</dbReference>
<dbReference type="GO" id="GO:0015627">
    <property type="term" value="C:type II protein secretion system complex"/>
    <property type="evidence" value="ECO:0007669"/>
    <property type="project" value="InterPro"/>
</dbReference>
<dbReference type="AlphaFoldDB" id="A0A9W6GKU7"/>
<comment type="caution">
    <text evidence="3">The sequence shown here is derived from an EMBL/GenBank/DDBJ whole genome shotgun (WGS) entry which is preliminary data.</text>
</comment>